<keyword evidence="5" id="KW-0862">Zinc</keyword>
<comment type="subcellular location">
    <subcellularLocation>
        <location evidence="1">Nucleus</location>
    </subcellularLocation>
</comment>
<reference evidence="10 11" key="1">
    <citation type="submission" date="2023-05" db="EMBL/GenBank/DDBJ databases">
        <title>B98-5 Cell Line De Novo Hybrid Assembly: An Optical Mapping Approach.</title>
        <authorList>
            <person name="Kananen K."/>
            <person name="Auerbach J.A."/>
            <person name="Kautto E."/>
            <person name="Blachly J.S."/>
        </authorList>
    </citation>
    <scope>NUCLEOTIDE SEQUENCE [LARGE SCALE GENOMIC DNA]</scope>
    <source>
        <strain evidence="10">B95-8</strain>
        <tissue evidence="10">Cell line</tissue>
    </source>
</reference>
<evidence type="ECO:0000259" key="9">
    <source>
        <dbReference type="PROSITE" id="PS50157"/>
    </source>
</evidence>
<name>A0ABQ9TXT6_SAGOE</name>
<organism evidence="10 11">
    <name type="scientific">Saguinus oedipus</name>
    <name type="common">Cotton-top tamarin</name>
    <name type="synonym">Oedipomidas oedipus</name>
    <dbReference type="NCBI Taxonomy" id="9490"/>
    <lineage>
        <taxon>Eukaryota</taxon>
        <taxon>Metazoa</taxon>
        <taxon>Chordata</taxon>
        <taxon>Craniata</taxon>
        <taxon>Vertebrata</taxon>
        <taxon>Euteleostomi</taxon>
        <taxon>Mammalia</taxon>
        <taxon>Eutheria</taxon>
        <taxon>Euarchontoglires</taxon>
        <taxon>Primates</taxon>
        <taxon>Haplorrhini</taxon>
        <taxon>Platyrrhini</taxon>
        <taxon>Cebidae</taxon>
        <taxon>Callitrichinae</taxon>
        <taxon>Saguinus</taxon>
    </lineage>
</organism>
<dbReference type="Proteomes" id="UP001266305">
    <property type="component" value="Unassembled WGS sequence"/>
</dbReference>
<protein>
    <recommendedName>
        <fullName evidence="9">C2H2-type domain-containing protein</fullName>
    </recommendedName>
</protein>
<keyword evidence="3" id="KW-0677">Repeat</keyword>
<dbReference type="InterPro" id="IPR036236">
    <property type="entry name" value="Znf_C2H2_sf"/>
</dbReference>
<evidence type="ECO:0000256" key="2">
    <source>
        <dbReference type="ARBA" id="ARBA00022723"/>
    </source>
</evidence>
<sequence>MCTWHCQAQNAGPSPECRARLRVFLLQAAEGTGHSGPWRRRVGEGMTTSPPTILSPTPSGALCGFVFSKELTVSLVLGDRSEMESPGGWALQVAPEGQDLCSVKTATWGPSEGAVSGGWGAGKAPRGSRRRQEMVSSSKSRWGRWMTRRVPAGSRSPQAAGRPGCWCGEGGKAFAWNSSFLEHRLVHTGEKPHACAQCGQAFSQRSNLLSH</sequence>
<keyword evidence="4 7" id="KW-0863">Zinc-finger</keyword>
<feature type="region of interest" description="Disordered" evidence="8">
    <location>
        <begin position="34"/>
        <end position="55"/>
    </location>
</feature>
<keyword evidence="11" id="KW-1185">Reference proteome</keyword>
<comment type="caution">
    <text evidence="10">The sequence shown here is derived from an EMBL/GenBank/DDBJ whole genome shotgun (WGS) entry which is preliminary data.</text>
</comment>
<dbReference type="PANTHER" id="PTHR23226:SF416">
    <property type="entry name" value="FI01424P"/>
    <property type="match status" value="1"/>
</dbReference>
<dbReference type="Gene3D" id="3.30.160.60">
    <property type="entry name" value="Classic Zinc Finger"/>
    <property type="match status" value="2"/>
</dbReference>
<evidence type="ECO:0000256" key="4">
    <source>
        <dbReference type="ARBA" id="ARBA00022771"/>
    </source>
</evidence>
<evidence type="ECO:0000313" key="10">
    <source>
        <dbReference type="EMBL" id="KAK2089305.1"/>
    </source>
</evidence>
<feature type="domain" description="C2H2-type" evidence="9">
    <location>
        <begin position="165"/>
        <end position="192"/>
    </location>
</feature>
<dbReference type="InterPro" id="IPR013087">
    <property type="entry name" value="Znf_C2H2_type"/>
</dbReference>
<evidence type="ECO:0000256" key="6">
    <source>
        <dbReference type="ARBA" id="ARBA00023242"/>
    </source>
</evidence>
<accession>A0ABQ9TXT6</accession>
<dbReference type="EMBL" id="JASSZA010000019">
    <property type="protein sequence ID" value="KAK2089305.1"/>
    <property type="molecule type" value="Genomic_DNA"/>
</dbReference>
<feature type="region of interest" description="Disordered" evidence="8">
    <location>
        <begin position="112"/>
        <end position="141"/>
    </location>
</feature>
<proteinExistence type="predicted"/>
<dbReference type="PROSITE" id="PS50157">
    <property type="entry name" value="ZINC_FINGER_C2H2_2"/>
    <property type="match status" value="2"/>
</dbReference>
<gene>
    <name evidence="10" type="ORF">P7K49_035212</name>
</gene>
<keyword evidence="2" id="KW-0479">Metal-binding</keyword>
<evidence type="ECO:0000256" key="8">
    <source>
        <dbReference type="SAM" id="MobiDB-lite"/>
    </source>
</evidence>
<feature type="domain" description="C2H2-type" evidence="9">
    <location>
        <begin position="193"/>
        <end position="211"/>
    </location>
</feature>
<dbReference type="PANTHER" id="PTHR23226">
    <property type="entry name" value="ZINC FINGER AND SCAN DOMAIN-CONTAINING"/>
    <property type="match status" value="1"/>
</dbReference>
<evidence type="ECO:0000256" key="3">
    <source>
        <dbReference type="ARBA" id="ARBA00022737"/>
    </source>
</evidence>
<evidence type="ECO:0000256" key="1">
    <source>
        <dbReference type="ARBA" id="ARBA00004123"/>
    </source>
</evidence>
<evidence type="ECO:0000313" key="11">
    <source>
        <dbReference type="Proteomes" id="UP001266305"/>
    </source>
</evidence>
<evidence type="ECO:0000256" key="7">
    <source>
        <dbReference type="PROSITE-ProRule" id="PRU00042"/>
    </source>
</evidence>
<dbReference type="SUPFAM" id="SSF57667">
    <property type="entry name" value="beta-beta-alpha zinc fingers"/>
    <property type="match status" value="1"/>
</dbReference>
<keyword evidence="6" id="KW-0539">Nucleus</keyword>
<evidence type="ECO:0000256" key="5">
    <source>
        <dbReference type="ARBA" id="ARBA00022833"/>
    </source>
</evidence>